<dbReference type="Proteomes" id="UP000078555">
    <property type="component" value="Unassembled WGS sequence"/>
</dbReference>
<feature type="transmembrane region" description="Helical" evidence="6">
    <location>
        <begin position="245"/>
        <end position="265"/>
    </location>
</feature>
<evidence type="ECO:0000256" key="3">
    <source>
        <dbReference type="ARBA" id="ARBA00022989"/>
    </source>
</evidence>
<name>A0A1A8YI95_PLAOA</name>
<feature type="transmembrane region" description="Helical" evidence="6">
    <location>
        <begin position="277"/>
        <end position="302"/>
    </location>
</feature>
<reference evidence="7" key="1">
    <citation type="submission" date="2016-05" db="EMBL/GenBank/DDBJ databases">
        <authorList>
            <person name="Lavstsen T."/>
            <person name="Jespersen J.S."/>
        </authorList>
    </citation>
    <scope>NUCLEOTIDE SEQUENCE [LARGE SCALE GENOMIC DNA]</scope>
</reference>
<evidence type="ECO:0000256" key="2">
    <source>
        <dbReference type="ARBA" id="ARBA00022692"/>
    </source>
</evidence>
<dbReference type="SUPFAM" id="SSF144091">
    <property type="entry name" value="Rhomboid-like"/>
    <property type="match status" value="1"/>
</dbReference>
<gene>
    <name evidence="7" type="ORF">POVWA1_006280</name>
    <name evidence="8" type="ORF">POVWA2_006510</name>
</gene>
<protein>
    <submittedName>
        <fullName evidence="7">Uncharacterized protein</fullName>
    </submittedName>
</protein>
<evidence type="ECO:0000256" key="1">
    <source>
        <dbReference type="ARBA" id="ARBA00004141"/>
    </source>
</evidence>
<reference evidence="9 10" key="2">
    <citation type="submission" date="2016-05" db="EMBL/GenBank/DDBJ databases">
        <authorList>
            <person name="Naeem Raeece"/>
        </authorList>
    </citation>
    <scope>NUCLEOTIDE SEQUENCE [LARGE SCALE GENOMIC DNA]</scope>
</reference>
<evidence type="ECO:0000313" key="9">
    <source>
        <dbReference type="Proteomes" id="UP000078550"/>
    </source>
</evidence>
<accession>A0A1A8YI95</accession>
<feature type="coiled-coil region" evidence="5">
    <location>
        <begin position="432"/>
        <end position="463"/>
    </location>
</feature>
<dbReference type="GO" id="GO:0016020">
    <property type="term" value="C:membrane"/>
    <property type="evidence" value="ECO:0007669"/>
    <property type="project" value="UniProtKB-SubCell"/>
</dbReference>
<feature type="transmembrane region" description="Helical" evidence="6">
    <location>
        <begin position="467"/>
        <end position="490"/>
    </location>
</feature>
<dbReference type="AlphaFoldDB" id="A0A1A8YI95"/>
<organism evidence="7 10">
    <name type="scientific">Plasmodium ovale wallikeri</name>
    <dbReference type="NCBI Taxonomy" id="864142"/>
    <lineage>
        <taxon>Eukaryota</taxon>
        <taxon>Sar</taxon>
        <taxon>Alveolata</taxon>
        <taxon>Apicomplexa</taxon>
        <taxon>Aconoidasida</taxon>
        <taxon>Haemosporida</taxon>
        <taxon>Plasmodiidae</taxon>
        <taxon>Plasmodium</taxon>
        <taxon>Plasmodium (Plasmodium)</taxon>
    </lineage>
</organism>
<dbReference type="Proteomes" id="UP000078550">
    <property type="component" value="Unassembled WGS sequence"/>
</dbReference>
<keyword evidence="10" id="KW-1185">Reference proteome</keyword>
<keyword evidence="3 6" id="KW-1133">Transmembrane helix</keyword>
<evidence type="ECO:0000313" key="10">
    <source>
        <dbReference type="Proteomes" id="UP000078555"/>
    </source>
</evidence>
<evidence type="ECO:0000313" key="7">
    <source>
        <dbReference type="EMBL" id="SBT31266.1"/>
    </source>
</evidence>
<dbReference type="EMBL" id="FLRD01000014">
    <property type="protein sequence ID" value="SBT31266.1"/>
    <property type="molecule type" value="Genomic_DNA"/>
</dbReference>
<dbReference type="InterPro" id="IPR035952">
    <property type="entry name" value="Rhomboid-like_sf"/>
</dbReference>
<keyword evidence="2 6" id="KW-0812">Transmembrane</keyword>
<feature type="transmembrane region" description="Helical" evidence="6">
    <location>
        <begin position="120"/>
        <end position="143"/>
    </location>
</feature>
<keyword evidence="5" id="KW-0175">Coiled coil</keyword>
<evidence type="ECO:0000256" key="5">
    <source>
        <dbReference type="SAM" id="Coils"/>
    </source>
</evidence>
<sequence length="494" mass="56850">MVYYLTCKILLKGNSVNHVIMRKCGNLYHGFLCRSTTHMRYCHVRRVGEVSAVVEVGTASVFGRNTLLQCKKETRRSMTYNVDNTLNGDLFGKRNKKQKTQQQDDEKLKKCLYYPESTHFPYVTVCIILGMVGISSFFEVLIYKLRNCDDEEGIMIQVDKILKYLDRYFIMYNWGHGDRRISIDKRDVSSVGKMDAHNEYQSNIFSVKHLTSQFFINENVLQCSVQLGTFFLASRFLEKHYGSPAYFALFLFGSIFSSVVSSYFFKHLKKIESLKLVDFVVIHPSGSMAFICALCSICFKNCGIWKNVPIHCSTLVVPFLLSSFYGLLSLHKIKKQLSANVHEENVSGRNDTLENTEFAVESKSEESSKEDDITYNKIYEEARADSLEGEGNYIMDSKSEGSLSRTPIQYNQNDVLNTLRNFLIVKACDSVMKKRKKENMFLNKKIQNLKKETLKNINEISNKSEKIFFGISSSFTDTFGIILASTFFFLRFLK</sequence>
<comment type="subcellular location">
    <subcellularLocation>
        <location evidence="1">Membrane</location>
        <topology evidence="1">Multi-pass membrane protein</topology>
    </subcellularLocation>
</comment>
<evidence type="ECO:0000256" key="4">
    <source>
        <dbReference type="ARBA" id="ARBA00023136"/>
    </source>
</evidence>
<proteinExistence type="predicted"/>
<evidence type="ECO:0000256" key="6">
    <source>
        <dbReference type="SAM" id="Phobius"/>
    </source>
</evidence>
<keyword evidence="4 6" id="KW-0472">Membrane</keyword>
<dbReference type="EMBL" id="FLRE01000025">
    <property type="protein sequence ID" value="SBT31867.1"/>
    <property type="molecule type" value="Genomic_DNA"/>
</dbReference>
<evidence type="ECO:0000313" key="8">
    <source>
        <dbReference type="EMBL" id="SBT31867.1"/>
    </source>
</evidence>